<keyword evidence="5" id="KW-1185">Reference proteome</keyword>
<reference evidence="4 5" key="1">
    <citation type="submission" date="2018-03" db="EMBL/GenBank/DDBJ databases">
        <title>Genomic Encyclopedia of Archaeal and Bacterial Type Strains, Phase II (KMG-II): from individual species to whole genera.</title>
        <authorList>
            <person name="Goeker M."/>
        </authorList>
    </citation>
    <scope>NUCLEOTIDE SEQUENCE [LARGE SCALE GENOMIC DNA]</scope>
    <source>
        <strain evidence="4 5">DSM 13175</strain>
    </source>
</reference>
<evidence type="ECO:0000256" key="1">
    <source>
        <dbReference type="SAM" id="MobiDB-lite"/>
    </source>
</evidence>
<dbReference type="Pfam" id="PF08239">
    <property type="entry name" value="SH3_3"/>
    <property type="match status" value="1"/>
</dbReference>
<evidence type="ECO:0000259" key="3">
    <source>
        <dbReference type="SMART" id="SM00287"/>
    </source>
</evidence>
<dbReference type="OrthoDB" id="9812120at2"/>
<accession>A0A2T0W8J4</accession>
<dbReference type="Proteomes" id="UP000238205">
    <property type="component" value="Unassembled WGS sequence"/>
</dbReference>
<evidence type="ECO:0000313" key="4">
    <source>
        <dbReference type="EMBL" id="PRY82854.1"/>
    </source>
</evidence>
<protein>
    <submittedName>
        <fullName evidence="4">SH3 domain-containing protein</fullName>
    </submittedName>
</protein>
<comment type="caution">
    <text evidence="4">The sequence shown here is derived from an EMBL/GenBank/DDBJ whole genome shotgun (WGS) entry which is preliminary data.</text>
</comment>
<dbReference type="InterPro" id="IPR003646">
    <property type="entry name" value="SH3-like_bac-type"/>
</dbReference>
<feature type="compositionally biased region" description="Acidic residues" evidence="1">
    <location>
        <begin position="39"/>
        <end position="84"/>
    </location>
</feature>
<dbReference type="RefSeq" id="WP_106192565.1">
    <property type="nucleotide sequence ID" value="NZ_PVTO01000008.1"/>
</dbReference>
<proteinExistence type="predicted"/>
<gene>
    <name evidence="4" type="ORF">CLV38_10864</name>
</gene>
<dbReference type="EMBL" id="PVTO01000008">
    <property type="protein sequence ID" value="PRY82854.1"/>
    <property type="molecule type" value="Genomic_DNA"/>
</dbReference>
<feature type="signal peptide" evidence="2">
    <location>
        <begin position="1"/>
        <end position="23"/>
    </location>
</feature>
<dbReference type="PROSITE" id="PS51257">
    <property type="entry name" value="PROKAR_LIPOPROTEIN"/>
    <property type="match status" value="1"/>
</dbReference>
<feature type="chain" id="PRO_5015554118" evidence="2">
    <location>
        <begin position="24"/>
        <end position="439"/>
    </location>
</feature>
<feature type="domain" description="SH3b" evidence="3">
    <location>
        <begin position="92"/>
        <end position="161"/>
    </location>
</feature>
<evidence type="ECO:0000313" key="5">
    <source>
        <dbReference type="Proteomes" id="UP000238205"/>
    </source>
</evidence>
<name>A0A2T0W8J4_9LACT</name>
<organism evidence="4 5">
    <name type="scientific">Alkalibacterium olivapovliticus</name>
    <dbReference type="NCBI Taxonomy" id="99907"/>
    <lineage>
        <taxon>Bacteria</taxon>
        <taxon>Bacillati</taxon>
        <taxon>Bacillota</taxon>
        <taxon>Bacilli</taxon>
        <taxon>Lactobacillales</taxon>
        <taxon>Carnobacteriaceae</taxon>
        <taxon>Alkalibacterium</taxon>
    </lineage>
</organism>
<sequence>MKNTYLTALALIAASAISLTACSQEDPTLEDHANQQLVEQEDMAENEDNADNGDELSKNEEDEIDNEDPAEESEDDMEEQEEETASIFGNQEDTVYISADRLTVRADSREESESLGSLVKGNEVKVMNEAKIENETWYQVAHHNPTVNEGWISSEFTVSNLNDLHSISSFDNDELNEFFTSPTLFEENTIVAYYGHPNSEVMGIVGRHPVKELIDLLVETADSYDAADDSKGAVPAIYLVYGTVQPGGEIYKMNYDLVMSYIEEAYERGALVYIDHQMGRHHPAYSIREILSFLRYPNVHLALDPEWRTDKPMQEVGHVTGAEINEVQGIMQDYLLSNEIPGTRQYVFHQFVEKMIHTIEDVTTDYEQVLLVHNTSGWGSPEGKKATHDNTAEATNIPYKGFKLWYHFSDQPGVHYDDPLMTPEQVLELEPQPGLVIYQ</sequence>
<keyword evidence="2" id="KW-0732">Signal</keyword>
<dbReference type="Gene3D" id="2.30.30.40">
    <property type="entry name" value="SH3 Domains"/>
    <property type="match status" value="1"/>
</dbReference>
<feature type="region of interest" description="Disordered" evidence="1">
    <location>
        <begin position="27"/>
        <end position="92"/>
    </location>
</feature>
<dbReference type="SMART" id="SM00287">
    <property type="entry name" value="SH3b"/>
    <property type="match status" value="1"/>
</dbReference>
<dbReference type="AlphaFoldDB" id="A0A2T0W8J4"/>
<evidence type="ECO:0000256" key="2">
    <source>
        <dbReference type="SAM" id="SignalP"/>
    </source>
</evidence>